<protein>
    <submittedName>
        <fullName evidence="1">Uncharacterized protein</fullName>
    </submittedName>
</protein>
<dbReference type="EnsemblPlants" id="AET3Gv20621800.1">
    <property type="protein sequence ID" value="AET3Gv20621800.1"/>
    <property type="gene ID" value="AET3Gv20621800"/>
</dbReference>
<reference evidence="1" key="5">
    <citation type="journal article" date="2021" name="G3 (Bethesda)">
        <title>Aegilops tauschii genome assembly Aet v5.0 features greater sequence contiguity and improved annotation.</title>
        <authorList>
            <person name="Wang L."/>
            <person name="Zhu T."/>
            <person name="Rodriguez J.C."/>
            <person name="Deal K.R."/>
            <person name="Dubcovsky J."/>
            <person name="McGuire P.E."/>
            <person name="Lux T."/>
            <person name="Spannagl M."/>
            <person name="Mayer K.F.X."/>
            <person name="Baldrich P."/>
            <person name="Meyers B.C."/>
            <person name="Huo N."/>
            <person name="Gu Y.Q."/>
            <person name="Zhou H."/>
            <person name="Devos K.M."/>
            <person name="Bennetzen J.L."/>
            <person name="Unver T."/>
            <person name="Budak H."/>
            <person name="Gulick P.J."/>
            <person name="Galiba G."/>
            <person name="Kalapos B."/>
            <person name="Nelson D.R."/>
            <person name="Li P."/>
            <person name="You F.M."/>
            <person name="Luo M.C."/>
            <person name="Dvorak J."/>
        </authorList>
    </citation>
    <scope>NUCLEOTIDE SEQUENCE [LARGE SCALE GENOMIC DNA]</scope>
    <source>
        <strain evidence="1">cv. AL8/78</strain>
    </source>
</reference>
<name>A0A453FA43_AEGTS</name>
<reference evidence="1" key="4">
    <citation type="submission" date="2019-03" db="UniProtKB">
        <authorList>
            <consortium name="EnsemblPlants"/>
        </authorList>
    </citation>
    <scope>IDENTIFICATION</scope>
</reference>
<evidence type="ECO:0000313" key="1">
    <source>
        <dbReference type="EnsemblPlants" id="AET3Gv20621800.1"/>
    </source>
</evidence>
<keyword evidence="2" id="KW-1185">Reference proteome</keyword>
<evidence type="ECO:0000313" key="2">
    <source>
        <dbReference type="Proteomes" id="UP000015105"/>
    </source>
</evidence>
<reference evidence="2" key="1">
    <citation type="journal article" date="2014" name="Science">
        <title>Ancient hybridizations among the ancestral genomes of bread wheat.</title>
        <authorList>
            <consortium name="International Wheat Genome Sequencing Consortium,"/>
            <person name="Marcussen T."/>
            <person name="Sandve S.R."/>
            <person name="Heier L."/>
            <person name="Spannagl M."/>
            <person name="Pfeifer M."/>
            <person name="Jakobsen K.S."/>
            <person name="Wulff B.B."/>
            <person name="Steuernagel B."/>
            <person name="Mayer K.F."/>
            <person name="Olsen O.A."/>
        </authorList>
    </citation>
    <scope>NUCLEOTIDE SEQUENCE [LARGE SCALE GENOMIC DNA]</scope>
    <source>
        <strain evidence="2">cv. AL8/78</strain>
    </source>
</reference>
<reference evidence="1" key="3">
    <citation type="journal article" date="2017" name="Nature">
        <title>Genome sequence of the progenitor of the wheat D genome Aegilops tauschii.</title>
        <authorList>
            <person name="Luo M.C."/>
            <person name="Gu Y.Q."/>
            <person name="Puiu D."/>
            <person name="Wang H."/>
            <person name="Twardziok S.O."/>
            <person name="Deal K.R."/>
            <person name="Huo N."/>
            <person name="Zhu T."/>
            <person name="Wang L."/>
            <person name="Wang Y."/>
            <person name="McGuire P.E."/>
            <person name="Liu S."/>
            <person name="Long H."/>
            <person name="Ramasamy R.K."/>
            <person name="Rodriguez J.C."/>
            <person name="Van S.L."/>
            <person name="Yuan L."/>
            <person name="Wang Z."/>
            <person name="Xia Z."/>
            <person name="Xiao L."/>
            <person name="Anderson O.D."/>
            <person name="Ouyang S."/>
            <person name="Liang Y."/>
            <person name="Zimin A.V."/>
            <person name="Pertea G."/>
            <person name="Qi P."/>
            <person name="Bennetzen J.L."/>
            <person name="Dai X."/>
            <person name="Dawson M.W."/>
            <person name="Muller H.G."/>
            <person name="Kugler K."/>
            <person name="Rivarola-Duarte L."/>
            <person name="Spannagl M."/>
            <person name="Mayer K.F.X."/>
            <person name="Lu F.H."/>
            <person name="Bevan M.W."/>
            <person name="Leroy P."/>
            <person name="Li P."/>
            <person name="You F.M."/>
            <person name="Sun Q."/>
            <person name="Liu Z."/>
            <person name="Lyons E."/>
            <person name="Wicker T."/>
            <person name="Salzberg S.L."/>
            <person name="Devos K.M."/>
            <person name="Dvorak J."/>
        </authorList>
    </citation>
    <scope>NUCLEOTIDE SEQUENCE [LARGE SCALE GENOMIC DNA]</scope>
    <source>
        <strain evidence="1">cv. AL8/78</strain>
    </source>
</reference>
<sequence length="49" mass="5673">MALLQFEMLFIVVLNSSSHHIRMFNTETKIKILIWVTLVSVHLPSDDCT</sequence>
<dbReference type="Proteomes" id="UP000015105">
    <property type="component" value="Chromosome 3D"/>
</dbReference>
<reference evidence="2" key="2">
    <citation type="journal article" date="2017" name="Nat. Plants">
        <title>The Aegilops tauschii genome reveals multiple impacts of transposons.</title>
        <authorList>
            <person name="Zhao G."/>
            <person name="Zou C."/>
            <person name="Li K."/>
            <person name="Wang K."/>
            <person name="Li T."/>
            <person name="Gao L."/>
            <person name="Zhang X."/>
            <person name="Wang H."/>
            <person name="Yang Z."/>
            <person name="Liu X."/>
            <person name="Jiang W."/>
            <person name="Mao L."/>
            <person name="Kong X."/>
            <person name="Jiao Y."/>
            <person name="Jia J."/>
        </authorList>
    </citation>
    <scope>NUCLEOTIDE SEQUENCE [LARGE SCALE GENOMIC DNA]</scope>
    <source>
        <strain evidence="2">cv. AL8/78</strain>
    </source>
</reference>
<organism evidence="1 2">
    <name type="scientific">Aegilops tauschii subsp. strangulata</name>
    <name type="common">Goatgrass</name>
    <dbReference type="NCBI Taxonomy" id="200361"/>
    <lineage>
        <taxon>Eukaryota</taxon>
        <taxon>Viridiplantae</taxon>
        <taxon>Streptophyta</taxon>
        <taxon>Embryophyta</taxon>
        <taxon>Tracheophyta</taxon>
        <taxon>Spermatophyta</taxon>
        <taxon>Magnoliopsida</taxon>
        <taxon>Liliopsida</taxon>
        <taxon>Poales</taxon>
        <taxon>Poaceae</taxon>
        <taxon>BOP clade</taxon>
        <taxon>Pooideae</taxon>
        <taxon>Triticodae</taxon>
        <taxon>Triticeae</taxon>
        <taxon>Triticinae</taxon>
        <taxon>Aegilops</taxon>
    </lineage>
</organism>
<dbReference type="AlphaFoldDB" id="A0A453FA43"/>
<proteinExistence type="predicted"/>
<dbReference type="Gramene" id="AET3Gv20621800.1">
    <property type="protein sequence ID" value="AET3Gv20621800.1"/>
    <property type="gene ID" value="AET3Gv20621800"/>
</dbReference>
<accession>A0A453FA43</accession>